<comment type="caution">
    <text evidence="2">The sequence shown here is derived from an EMBL/GenBank/DDBJ whole genome shotgun (WGS) entry which is preliminary data.</text>
</comment>
<keyword evidence="3" id="KW-1185">Reference proteome</keyword>
<evidence type="ECO:0000313" key="3">
    <source>
        <dbReference type="Proteomes" id="UP000269154"/>
    </source>
</evidence>
<dbReference type="RefSeq" id="WP_124143883.1">
    <property type="nucleotide sequence ID" value="NZ_CAWOKI010000372.1"/>
</dbReference>
<evidence type="ECO:0000256" key="1">
    <source>
        <dbReference type="SAM" id="Phobius"/>
    </source>
</evidence>
<sequence>MESAYVFCLIIGGAFVALSAFAGLDGVDFDQDFDPDLEITDQSSTQVNTSIYQRRRRLWLPLFSLKFWTFGSCFFGLTGILLSYISPTLSPTIIAIISIIVGILCGTIMAWVLHTLKNRQADSLVRSGDLVGLSGIVEIPFDKNSRGKIRLNVKNSVIELMAFTEESREFTRGEKAFIVGIENNRVWVVSENYLDKTSEDES</sequence>
<dbReference type="InterPro" id="IPR012340">
    <property type="entry name" value="NA-bd_OB-fold"/>
</dbReference>
<protein>
    <submittedName>
        <fullName evidence="2">NfeD-like protein</fullName>
    </submittedName>
</protein>
<accession>A0A3N6QUT3</accession>
<keyword evidence="1" id="KW-1133">Transmembrane helix</keyword>
<proteinExistence type="predicted"/>
<gene>
    <name evidence="2" type="ORF">D5R40_01275</name>
</gene>
<dbReference type="Gene3D" id="2.40.50.140">
    <property type="entry name" value="Nucleic acid-binding proteins"/>
    <property type="match status" value="1"/>
</dbReference>
<keyword evidence="1" id="KW-0812">Transmembrane</keyword>
<dbReference type="Proteomes" id="UP000269154">
    <property type="component" value="Unassembled WGS sequence"/>
</dbReference>
<feature type="transmembrane region" description="Helical" evidence="1">
    <location>
        <begin position="92"/>
        <end position="113"/>
    </location>
</feature>
<dbReference type="AlphaFoldDB" id="A0A3N6QUT3"/>
<evidence type="ECO:0000313" key="2">
    <source>
        <dbReference type="EMBL" id="RQH57473.1"/>
    </source>
</evidence>
<reference evidence="2 3" key="1">
    <citation type="journal article" date="2018" name="ACS Chem. Biol.">
        <title>Ketoreductase domain dysfunction expands chemodiversity: malyngamide biosynthesis in the cyanobacterium Okeania hirsuta.</title>
        <authorList>
            <person name="Moss N.A."/>
            <person name="Leao T."/>
            <person name="Rankin M."/>
            <person name="McCullough T.M."/>
            <person name="Qu P."/>
            <person name="Korobeynikov A."/>
            <person name="Smith J.L."/>
            <person name="Gerwick L."/>
            <person name="Gerwick W.H."/>
        </authorList>
    </citation>
    <scope>NUCLEOTIDE SEQUENCE [LARGE SCALE GENOMIC DNA]</scope>
    <source>
        <strain evidence="2 3">PAB10Feb10-1</strain>
    </source>
</reference>
<feature type="transmembrane region" description="Helical" evidence="1">
    <location>
        <begin position="67"/>
        <end position="85"/>
    </location>
</feature>
<dbReference type="EMBL" id="RCBY01000003">
    <property type="protein sequence ID" value="RQH57473.1"/>
    <property type="molecule type" value="Genomic_DNA"/>
</dbReference>
<organism evidence="2 3">
    <name type="scientific">Okeania hirsuta</name>
    <dbReference type="NCBI Taxonomy" id="1458930"/>
    <lineage>
        <taxon>Bacteria</taxon>
        <taxon>Bacillati</taxon>
        <taxon>Cyanobacteriota</taxon>
        <taxon>Cyanophyceae</taxon>
        <taxon>Oscillatoriophycideae</taxon>
        <taxon>Oscillatoriales</taxon>
        <taxon>Microcoleaceae</taxon>
        <taxon>Okeania</taxon>
    </lineage>
</organism>
<keyword evidence="1" id="KW-0472">Membrane</keyword>
<name>A0A3N6QUT3_9CYAN</name>
<dbReference type="OrthoDB" id="517853at2"/>